<comment type="subunit">
    <text evidence="4 15 16">Homodimer.</text>
</comment>
<evidence type="ECO:0000313" key="18">
    <source>
        <dbReference type="EMBL" id="MBC6464312.1"/>
    </source>
</evidence>
<evidence type="ECO:0000256" key="16">
    <source>
        <dbReference type="RuleBase" id="RU003464"/>
    </source>
</evidence>
<dbReference type="Proteomes" id="UP000805614">
    <property type="component" value="Unassembled WGS sequence"/>
</dbReference>
<evidence type="ECO:0000256" key="4">
    <source>
        <dbReference type="ARBA" id="ARBA00011738"/>
    </source>
</evidence>
<keyword evidence="7 15" id="KW-0963">Cytoplasm</keyword>
<evidence type="ECO:0000313" key="19">
    <source>
        <dbReference type="Proteomes" id="UP000805614"/>
    </source>
</evidence>
<dbReference type="PIRSF" id="PIRSF000386">
    <property type="entry name" value="tRNA_mtase"/>
    <property type="match status" value="1"/>
</dbReference>
<evidence type="ECO:0000256" key="13">
    <source>
        <dbReference type="ARBA" id="ARBA00033392"/>
    </source>
</evidence>
<dbReference type="EMBL" id="JABVEC010000001">
    <property type="protein sequence ID" value="MBC6464312.1"/>
    <property type="molecule type" value="Genomic_DNA"/>
</dbReference>
<sequence>MRIDIVSIFPEYFAPLDVSLLGKARRRGVVDVRVHDLRDWTHDRHRTVDDTPYGGGPGMVMKPEPWGEALDAIVPPGTPAVPRLVVPTPSGRPFTQAQAVAFAAEPWLVFACGRYEGIDSRVVEEARQRMPVDEVGIGDYVLAGGEVAVLVIVEAVSRLLPGVLGNADSVTDDSFAPGAMETLVEGPVYTKPPVWRDRAVPEVLLSGDHGAIARWRRDQALRRTVVHRPELAAKIDPDTLDADDRRVLDSAGFPVDGEPTVG</sequence>
<organism evidence="18 19">
    <name type="scientific">Actinomadura alba</name>
    <dbReference type="NCBI Taxonomy" id="406431"/>
    <lineage>
        <taxon>Bacteria</taxon>
        <taxon>Bacillati</taxon>
        <taxon>Actinomycetota</taxon>
        <taxon>Actinomycetes</taxon>
        <taxon>Streptosporangiales</taxon>
        <taxon>Thermomonosporaceae</taxon>
        <taxon>Actinomadura</taxon>
    </lineage>
</organism>
<evidence type="ECO:0000256" key="14">
    <source>
        <dbReference type="ARBA" id="ARBA00047783"/>
    </source>
</evidence>
<dbReference type="PANTHER" id="PTHR46417">
    <property type="entry name" value="TRNA (GUANINE-N(1)-)-METHYLTRANSFERASE"/>
    <property type="match status" value="1"/>
</dbReference>
<feature type="domain" description="tRNA methyltransferase TRMD/TRM10-type" evidence="17">
    <location>
        <begin position="1"/>
        <end position="233"/>
    </location>
</feature>
<feature type="binding site" evidence="15">
    <location>
        <begin position="137"/>
        <end position="142"/>
    </location>
    <ligand>
        <name>S-adenosyl-L-methionine</name>
        <dbReference type="ChEBI" id="CHEBI:59789"/>
    </ligand>
</feature>
<evidence type="ECO:0000256" key="5">
    <source>
        <dbReference type="ARBA" id="ARBA00012807"/>
    </source>
</evidence>
<keyword evidence="19" id="KW-1185">Reference proteome</keyword>
<dbReference type="CDD" id="cd18080">
    <property type="entry name" value="TrmD-like"/>
    <property type="match status" value="1"/>
</dbReference>
<evidence type="ECO:0000256" key="1">
    <source>
        <dbReference type="ARBA" id="ARBA00002634"/>
    </source>
</evidence>
<evidence type="ECO:0000256" key="15">
    <source>
        <dbReference type="HAMAP-Rule" id="MF_00605"/>
    </source>
</evidence>
<dbReference type="PANTHER" id="PTHR46417:SF1">
    <property type="entry name" value="TRNA (GUANINE-N(1)-)-METHYLTRANSFERASE"/>
    <property type="match status" value="1"/>
</dbReference>
<evidence type="ECO:0000259" key="17">
    <source>
        <dbReference type="Pfam" id="PF01746"/>
    </source>
</evidence>
<evidence type="ECO:0000256" key="3">
    <source>
        <dbReference type="ARBA" id="ARBA00007630"/>
    </source>
</evidence>
<evidence type="ECO:0000256" key="10">
    <source>
        <dbReference type="ARBA" id="ARBA00022691"/>
    </source>
</evidence>
<comment type="catalytic activity">
    <reaction evidence="14 15 16">
        <text>guanosine(37) in tRNA + S-adenosyl-L-methionine = N(1)-methylguanosine(37) in tRNA + S-adenosyl-L-homocysteine + H(+)</text>
        <dbReference type="Rhea" id="RHEA:36899"/>
        <dbReference type="Rhea" id="RHEA-COMP:10145"/>
        <dbReference type="Rhea" id="RHEA-COMP:10147"/>
        <dbReference type="ChEBI" id="CHEBI:15378"/>
        <dbReference type="ChEBI" id="CHEBI:57856"/>
        <dbReference type="ChEBI" id="CHEBI:59789"/>
        <dbReference type="ChEBI" id="CHEBI:73542"/>
        <dbReference type="ChEBI" id="CHEBI:74269"/>
        <dbReference type="EC" id="2.1.1.228"/>
    </reaction>
</comment>
<dbReference type="SUPFAM" id="SSF75217">
    <property type="entry name" value="alpha/beta knot"/>
    <property type="match status" value="1"/>
</dbReference>
<dbReference type="HAMAP" id="MF_00605">
    <property type="entry name" value="TrmD"/>
    <property type="match status" value="1"/>
</dbReference>
<feature type="binding site" evidence="15">
    <location>
        <position position="113"/>
    </location>
    <ligand>
        <name>S-adenosyl-L-methionine</name>
        <dbReference type="ChEBI" id="CHEBI:59789"/>
    </ligand>
</feature>
<comment type="function">
    <text evidence="1 15 16">Specifically methylates guanosine-37 in various tRNAs.</text>
</comment>
<comment type="subcellular location">
    <subcellularLocation>
        <location evidence="2 15 16">Cytoplasm</location>
    </subcellularLocation>
</comment>
<dbReference type="InterPro" id="IPR023148">
    <property type="entry name" value="tRNA_m1G_MeTrfase_C_sf"/>
</dbReference>
<keyword evidence="9 15" id="KW-0808">Transferase</keyword>
<name>A0ABR7LHJ4_9ACTN</name>
<dbReference type="NCBIfam" id="TIGR00088">
    <property type="entry name" value="trmD"/>
    <property type="match status" value="1"/>
</dbReference>
<dbReference type="GO" id="GO:0032259">
    <property type="term" value="P:methylation"/>
    <property type="evidence" value="ECO:0007669"/>
    <property type="project" value="UniProtKB-KW"/>
</dbReference>
<comment type="similarity">
    <text evidence="3 15 16">Belongs to the RNA methyltransferase TrmD family.</text>
</comment>
<dbReference type="InterPro" id="IPR016009">
    <property type="entry name" value="tRNA_MeTrfase_TRMD/TRM10"/>
</dbReference>
<evidence type="ECO:0000256" key="6">
    <source>
        <dbReference type="ARBA" id="ARBA00014679"/>
    </source>
</evidence>
<accession>A0ABR7LHJ4</accession>
<dbReference type="RefSeq" id="WP_187241241.1">
    <property type="nucleotide sequence ID" value="NZ_BAAAOK010000011.1"/>
</dbReference>
<dbReference type="EC" id="2.1.1.228" evidence="5 15"/>
<gene>
    <name evidence="15 18" type="primary">trmD</name>
    <name evidence="18" type="ORF">HKK74_02175</name>
</gene>
<evidence type="ECO:0000256" key="2">
    <source>
        <dbReference type="ARBA" id="ARBA00004496"/>
    </source>
</evidence>
<dbReference type="Pfam" id="PF01746">
    <property type="entry name" value="tRNA_m1G_MT"/>
    <property type="match status" value="1"/>
</dbReference>
<evidence type="ECO:0000256" key="7">
    <source>
        <dbReference type="ARBA" id="ARBA00022490"/>
    </source>
</evidence>
<dbReference type="InterPro" id="IPR029026">
    <property type="entry name" value="tRNA_m1G_MTases_N"/>
</dbReference>
<keyword evidence="11 15" id="KW-0819">tRNA processing</keyword>
<evidence type="ECO:0000256" key="9">
    <source>
        <dbReference type="ARBA" id="ARBA00022679"/>
    </source>
</evidence>
<proteinExistence type="inferred from homology"/>
<dbReference type="Gene3D" id="3.40.1280.10">
    <property type="match status" value="1"/>
</dbReference>
<dbReference type="Gene3D" id="1.10.1270.20">
    <property type="entry name" value="tRNA(m1g37)methyltransferase, domain 2"/>
    <property type="match status" value="1"/>
</dbReference>
<dbReference type="InterPro" id="IPR002649">
    <property type="entry name" value="tRNA_m1G_MeTrfase_TrmD"/>
</dbReference>
<dbReference type="InterPro" id="IPR029028">
    <property type="entry name" value="Alpha/beta_knot_MTases"/>
</dbReference>
<comment type="caution">
    <text evidence="18">The sequence shown here is derived from an EMBL/GenBank/DDBJ whole genome shotgun (WGS) entry which is preliminary data.</text>
</comment>
<evidence type="ECO:0000256" key="8">
    <source>
        <dbReference type="ARBA" id="ARBA00022603"/>
    </source>
</evidence>
<evidence type="ECO:0000256" key="11">
    <source>
        <dbReference type="ARBA" id="ARBA00022694"/>
    </source>
</evidence>
<keyword evidence="10 15" id="KW-0949">S-adenosyl-L-methionine</keyword>
<evidence type="ECO:0000256" key="12">
    <source>
        <dbReference type="ARBA" id="ARBA00029736"/>
    </source>
</evidence>
<keyword evidence="8 15" id="KW-0489">Methyltransferase</keyword>
<protein>
    <recommendedName>
        <fullName evidence="6 15">tRNA (guanine-N(1)-)-methyltransferase</fullName>
        <ecNumber evidence="5 15">2.1.1.228</ecNumber>
    </recommendedName>
    <alternativeName>
        <fullName evidence="12 15">M1G-methyltransferase</fullName>
    </alternativeName>
    <alternativeName>
        <fullName evidence="13 15">tRNA [GM37] methyltransferase</fullName>
    </alternativeName>
</protein>
<reference evidence="18 19" key="1">
    <citation type="submission" date="2020-06" db="EMBL/GenBank/DDBJ databases">
        <title>Actinomadura xiongansis sp. nov., isolated from soil of Baiyangdian.</title>
        <authorList>
            <person name="Zhang X."/>
        </authorList>
    </citation>
    <scope>NUCLEOTIDE SEQUENCE [LARGE SCALE GENOMIC DNA]</scope>
    <source>
        <strain evidence="18 19">HBUM206468</strain>
    </source>
</reference>
<dbReference type="GO" id="GO:0052906">
    <property type="term" value="F:tRNA (guanine(37)-N1)-methyltransferase activity"/>
    <property type="evidence" value="ECO:0007669"/>
    <property type="project" value="UniProtKB-EC"/>
</dbReference>
<dbReference type="NCBIfam" id="NF000648">
    <property type="entry name" value="PRK00026.1"/>
    <property type="match status" value="1"/>
</dbReference>